<evidence type="ECO:0000313" key="5">
    <source>
        <dbReference type="EMBL" id="KXS18116.1"/>
    </source>
</evidence>
<feature type="domain" description="AMP-dependent synthetase/ligase" evidence="4">
    <location>
        <begin position="115"/>
        <end position="523"/>
    </location>
</feature>
<dbReference type="InterPro" id="IPR000873">
    <property type="entry name" value="AMP-dep_synth/lig_dom"/>
</dbReference>
<dbReference type="AlphaFoldDB" id="A0A139AMX4"/>
<keyword evidence="3" id="KW-0812">Transmembrane</keyword>
<keyword evidence="3" id="KW-0472">Membrane</keyword>
<feature type="transmembrane region" description="Helical" evidence="3">
    <location>
        <begin position="6"/>
        <end position="30"/>
    </location>
</feature>
<dbReference type="GO" id="GO:0005783">
    <property type="term" value="C:endoplasmic reticulum"/>
    <property type="evidence" value="ECO:0007669"/>
    <property type="project" value="TreeGrafter"/>
</dbReference>
<dbReference type="Proteomes" id="UP000070544">
    <property type="component" value="Unassembled WGS sequence"/>
</dbReference>
<evidence type="ECO:0000313" key="6">
    <source>
        <dbReference type="Proteomes" id="UP000070544"/>
    </source>
</evidence>
<organism evidence="5 6">
    <name type="scientific">Gonapodya prolifera (strain JEL478)</name>
    <name type="common">Monoblepharis prolifera</name>
    <dbReference type="NCBI Taxonomy" id="1344416"/>
    <lineage>
        <taxon>Eukaryota</taxon>
        <taxon>Fungi</taxon>
        <taxon>Fungi incertae sedis</taxon>
        <taxon>Chytridiomycota</taxon>
        <taxon>Chytridiomycota incertae sedis</taxon>
        <taxon>Monoblepharidomycetes</taxon>
        <taxon>Monoblepharidales</taxon>
        <taxon>Gonapodyaceae</taxon>
        <taxon>Gonapodya</taxon>
    </lineage>
</organism>
<dbReference type="EMBL" id="KQ965743">
    <property type="protein sequence ID" value="KXS18116.1"/>
    <property type="molecule type" value="Genomic_DNA"/>
</dbReference>
<keyword evidence="2" id="KW-0067">ATP-binding</keyword>
<dbReference type="OMA" id="VPRVWQK"/>
<dbReference type="OrthoDB" id="1700726at2759"/>
<keyword evidence="6" id="KW-1185">Reference proteome</keyword>
<reference evidence="5 6" key="1">
    <citation type="journal article" date="2015" name="Genome Biol. Evol.">
        <title>Phylogenomic analyses indicate that early fungi evolved digesting cell walls of algal ancestors of land plants.</title>
        <authorList>
            <person name="Chang Y."/>
            <person name="Wang S."/>
            <person name="Sekimoto S."/>
            <person name="Aerts A.L."/>
            <person name="Choi C."/>
            <person name="Clum A."/>
            <person name="LaButti K.M."/>
            <person name="Lindquist E.A."/>
            <person name="Yee Ngan C."/>
            <person name="Ohm R.A."/>
            <person name="Salamov A.A."/>
            <person name="Grigoriev I.V."/>
            <person name="Spatafora J.W."/>
            <person name="Berbee M.L."/>
        </authorList>
    </citation>
    <scope>NUCLEOTIDE SEQUENCE [LARGE SCALE GENOMIC DNA]</scope>
    <source>
        <strain evidence="5 6">JEL478</strain>
    </source>
</reference>
<dbReference type="Pfam" id="PF00501">
    <property type="entry name" value="AMP-binding"/>
    <property type="match status" value="1"/>
</dbReference>
<sequence>MSSDAGIIAFGIDSVTLALVLVLISLLYFITQLRDWNKPDVNPWALRSQSVVSTTRVRGESGIYRHPLTPHKQPLVAFPSGGRAEGRLKTLWGSFLHGEKVSNDGPYLGTRKGAKYQWETYSQVKARILDVGSAFLSLGLVPGKENTVGLFLKNTPEWVIVDHACNAYSLVSVPLYTSMDTSSIRYIIESTQLTVIVAESSTLPIISALVNEGYCKNLRHVVLVGSDILPSSFSENVSLRTFGDLEKGGRANRREPSPPEDPMYTATICFSSGTEGLPHGVELSNLNILAQFWGVHLHLPDHLRFQPKDTCFSYLPLCHIFERANLHYTTYSGSKYAFYHGDVKHIFDDIAVVNPTYLPVVPVLIMRLVSIIRARHVTETPSFHSLLFKLAYARKAKMLRKGIVTKNSIWDWLVFREIRDHFGINIKVMVTASASISAEYLDFLRIVLGVAVIESYGLTETSGGCTMTNFGDYNHPFGSHVGVPLPTCELKLIDCPNLGYSTSDTPNPRGEIVVRGTNVFKKYQGNQADTARAKDESMWFRTGDIGEILPNGTIKLVDRVSNIFKLAQGEFIVPDKIERVYEQNRSVSQCFIDGNRSGTSVVAIVVPHESALRDLARKAGKADASTSLADLCKDRAVAAEVLKVLQAFGHAQELKGFEQAKTLVLDPEGFSEENGLLTQSSKRRRAQIRARFAKDLQ</sequence>
<evidence type="ECO:0000256" key="1">
    <source>
        <dbReference type="ARBA" id="ARBA00022741"/>
    </source>
</evidence>
<dbReference type="SUPFAM" id="SSF56801">
    <property type="entry name" value="Acetyl-CoA synthetase-like"/>
    <property type="match status" value="1"/>
</dbReference>
<dbReference type="STRING" id="1344416.A0A139AMX4"/>
<proteinExistence type="predicted"/>
<dbReference type="PANTHER" id="PTHR43272:SF33">
    <property type="entry name" value="AMP-BINDING DOMAIN-CONTAINING PROTEIN-RELATED"/>
    <property type="match status" value="1"/>
</dbReference>
<gene>
    <name evidence="5" type="ORF">M427DRAFT_53955</name>
</gene>
<name>A0A139AMX4_GONPJ</name>
<dbReference type="InterPro" id="IPR042099">
    <property type="entry name" value="ANL_N_sf"/>
</dbReference>
<keyword evidence="3" id="KW-1133">Transmembrane helix</keyword>
<dbReference type="GO" id="GO:0004467">
    <property type="term" value="F:long-chain fatty acid-CoA ligase activity"/>
    <property type="evidence" value="ECO:0007669"/>
    <property type="project" value="TreeGrafter"/>
</dbReference>
<evidence type="ECO:0000256" key="2">
    <source>
        <dbReference type="ARBA" id="ARBA00022840"/>
    </source>
</evidence>
<accession>A0A139AMX4</accession>
<evidence type="ECO:0000256" key="3">
    <source>
        <dbReference type="SAM" id="Phobius"/>
    </source>
</evidence>
<dbReference type="Gene3D" id="3.40.50.12780">
    <property type="entry name" value="N-terminal domain of ligase-like"/>
    <property type="match status" value="1"/>
</dbReference>
<evidence type="ECO:0000259" key="4">
    <source>
        <dbReference type="Pfam" id="PF00501"/>
    </source>
</evidence>
<protein>
    <submittedName>
        <fullName evidence="5">Acetyl-CoA synthetase-like protein</fullName>
    </submittedName>
</protein>
<dbReference type="GO" id="GO:0016020">
    <property type="term" value="C:membrane"/>
    <property type="evidence" value="ECO:0007669"/>
    <property type="project" value="TreeGrafter"/>
</dbReference>
<dbReference type="PANTHER" id="PTHR43272">
    <property type="entry name" value="LONG-CHAIN-FATTY-ACID--COA LIGASE"/>
    <property type="match status" value="1"/>
</dbReference>
<keyword evidence="1" id="KW-0547">Nucleotide-binding</keyword>
<dbReference type="GO" id="GO:0005524">
    <property type="term" value="F:ATP binding"/>
    <property type="evidence" value="ECO:0007669"/>
    <property type="project" value="UniProtKB-KW"/>
</dbReference>